<dbReference type="InterPro" id="IPR002035">
    <property type="entry name" value="VWF_A"/>
</dbReference>
<dbReference type="PANTHER" id="PTHR35023">
    <property type="entry name" value="CHELATASE-RELATED"/>
    <property type="match status" value="1"/>
</dbReference>
<dbReference type="Proteomes" id="UP000050417">
    <property type="component" value="Unassembled WGS sequence"/>
</dbReference>
<dbReference type="Gene3D" id="3.40.50.410">
    <property type="entry name" value="von Willebrand factor, type A domain"/>
    <property type="match status" value="1"/>
</dbReference>
<evidence type="ECO:0000256" key="1">
    <source>
        <dbReference type="ARBA" id="ARBA00005799"/>
    </source>
</evidence>
<dbReference type="AlphaFoldDB" id="A0A0P6X8C8"/>
<evidence type="ECO:0000313" key="3">
    <source>
        <dbReference type="EMBL" id="KPL79249.1"/>
    </source>
</evidence>
<dbReference type="EMBL" id="LGCL01000015">
    <property type="protein sequence ID" value="KPL79249.1"/>
    <property type="molecule type" value="Genomic_DNA"/>
</dbReference>
<dbReference type="InterPro" id="IPR041702">
    <property type="entry name" value="BchD/ChlD_VWA"/>
</dbReference>
<sequence>MLRRGSGRRSVTYTKLKRGRYIQARPAQGKTFDLAFDATLRAAAPFQKERKQQREKVAFAVRPGDYMKKIRVRRAANLVLFLVDASWSMAVTERMQATKGAILSLLTDAYQRRDRVGLITFQKDRATLILAPTNSVNLAQRALADIPVGGKTPLSSGLKMAHDVLEREKNLHPDIMPLLIVLTDGAANVTMGYLPPQEEAYRIADLIAEKLIHTVVVNLENTTFDQGYAQQLADHLHGPCYQISDLRAETLYLTVRKEMNQLRAPDDKIK</sequence>
<gene>
    <name evidence="3" type="ORF">ADN00_04850</name>
</gene>
<dbReference type="PATRIC" id="fig|1134406.4.peg.337"/>
<dbReference type="PROSITE" id="PS50234">
    <property type="entry name" value="VWFA"/>
    <property type="match status" value="1"/>
</dbReference>
<keyword evidence="4" id="KW-1185">Reference proteome</keyword>
<dbReference type="CDD" id="cd01451">
    <property type="entry name" value="vWA_Magnesium_chelatase"/>
    <property type="match status" value="1"/>
</dbReference>
<dbReference type="InterPro" id="IPR036465">
    <property type="entry name" value="vWFA_dom_sf"/>
</dbReference>
<dbReference type="InterPro" id="IPR052989">
    <property type="entry name" value="Mg-chelatase_DI-like"/>
</dbReference>
<organism evidence="3 4">
    <name type="scientific">Ornatilinea apprima</name>
    <dbReference type="NCBI Taxonomy" id="1134406"/>
    <lineage>
        <taxon>Bacteria</taxon>
        <taxon>Bacillati</taxon>
        <taxon>Chloroflexota</taxon>
        <taxon>Anaerolineae</taxon>
        <taxon>Anaerolineales</taxon>
        <taxon>Anaerolineaceae</taxon>
        <taxon>Ornatilinea</taxon>
    </lineage>
</organism>
<dbReference type="Pfam" id="PF13519">
    <property type="entry name" value="VWA_2"/>
    <property type="match status" value="1"/>
</dbReference>
<dbReference type="PANTHER" id="PTHR35023:SF1">
    <property type="entry name" value="MG-PROTOPORPHYRIN IX CHELATASE"/>
    <property type="match status" value="1"/>
</dbReference>
<comment type="caution">
    <text evidence="3">The sequence shown here is derived from an EMBL/GenBank/DDBJ whole genome shotgun (WGS) entry which is preliminary data.</text>
</comment>
<evidence type="ECO:0000259" key="2">
    <source>
        <dbReference type="PROSITE" id="PS50234"/>
    </source>
</evidence>
<dbReference type="SUPFAM" id="SSF53300">
    <property type="entry name" value="vWA-like"/>
    <property type="match status" value="1"/>
</dbReference>
<dbReference type="OrthoDB" id="9775079at2"/>
<dbReference type="STRING" id="1134406.ADN00_04850"/>
<reference evidence="3 4" key="1">
    <citation type="submission" date="2015-07" db="EMBL/GenBank/DDBJ databases">
        <title>Genome sequence of Ornatilinea apprima DSM 23815.</title>
        <authorList>
            <person name="Hemp J."/>
            <person name="Ward L.M."/>
            <person name="Pace L.A."/>
            <person name="Fischer W.W."/>
        </authorList>
    </citation>
    <scope>NUCLEOTIDE SEQUENCE [LARGE SCALE GENOMIC DNA]</scope>
    <source>
        <strain evidence="3 4">P3M-1</strain>
    </source>
</reference>
<proteinExistence type="inferred from homology"/>
<evidence type="ECO:0000313" key="4">
    <source>
        <dbReference type="Proteomes" id="UP000050417"/>
    </source>
</evidence>
<accession>A0A0P6X8C8</accession>
<feature type="domain" description="VWFA" evidence="2">
    <location>
        <begin position="78"/>
        <end position="262"/>
    </location>
</feature>
<comment type="similarity">
    <text evidence="1">Belongs to the Mg-chelatase subunits D/I family.</text>
</comment>
<protein>
    <submittedName>
        <fullName evidence="3">von Willebrand factor A</fullName>
    </submittedName>
</protein>
<name>A0A0P6X8C8_9CHLR</name>
<dbReference type="SMART" id="SM00327">
    <property type="entry name" value="VWA"/>
    <property type="match status" value="1"/>
</dbReference>